<organism evidence="2 3">
    <name type="scientific">Pseudoclavibacter albus</name>
    <dbReference type="NCBI Taxonomy" id="272241"/>
    <lineage>
        <taxon>Bacteria</taxon>
        <taxon>Bacillati</taxon>
        <taxon>Actinomycetota</taxon>
        <taxon>Actinomycetes</taxon>
        <taxon>Micrococcales</taxon>
        <taxon>Microbacteriaceae</taxon>
        <taxon>Pseudoclavibacter</taxon>
    </lineage>
</organism>
<keyword evidence="1" id="KW-0732">Signal</keyword>
<gene>
    <name evidence="2" type="ORF">M3D15_09240</name>
</gene>
<keyword evidence="3" id="KW-1185">Reference proteome</keyword>
<sequence length="109" mass="11828">MKLNRVIGALALGAALLGGSFVVSEPASATDITKYVDGGKWHYGVKEPSSQFIVFSDYFHPKTVHRSTACGTKGCVRSRNANPGKWSEASVVTTVSLFGKVNEAYYYNY</sequence>
<reference evidence="2 3" key="1">
    <citation type="submission" date="2022-04" db="EMBL/GenBank/DDBJ databases">
        <title>Human microbiome associated bacterial genomes.</title>
        <authorList>
            <person name="Sandstrom S."/>
            <person name="Salamzade R."/>
            <person name="Kalan L.R."/>
        </authorList>
    </citation>
    <scope>NUCLEOTIDE SEQUENCE [LARGE SCALE GENOMIC DNA]</scope>
    <source>
        <strain evidence="3">p3-SID1799</strain>
    </source>
</reference>
<name>A0ABT2HYV6_9MICO</name>
<evidence type="ECO:0000256" key="1">
    <source>
        <dbReference type="SAM" id="SignalP"/>
    </source>
</evidence>
<dbReference type="RefSeq" id="WP_260104643.1">
    <property type="nucleotide sequence ID" value="NZ_JALXSQ010000049.1"/>
</dbReference>
<dbReference type="NCBIfam" id="TIGR01653">
    <property type="entry name" value="lactococcin_972"/>
    <property type="match status" value="1"/>
</dbReference>
<dbReference type="EMBL" id="JALXSQ010000049">
    <property type="protein sequence ID" value="MCT2043506.1"/>
    <property type="molecule type" value="Genomic_DNA"/>
</dbReference>
<feature type="signal peptide" evidence="1">
    <location>
        <begin position="1"/>
        <end position="29"/>
    </location>
</feature>
<dbReference type="Pfam" id="PF09683">
    <property type="entry name" value="Lactococcin_972"/>
    <property type="match status" value="1"/>
</dbReference>
<protein>
    <submittedName>
        <fullName evidence="2">Lactococcin 972 family bacteriocin</fullName>
    </submittedName>
</protein>
<proteinExistence type="predicted"/>
<dbReference type="InterPro" id="IPR006540">
    <property type="entry name" value="Lactococcin_972"/>
</dbReference>
<evidence type="ECO:0000313" key="3">
    <source>
        <dbReference type="Proteomes" id="UP001525379"/>
    </source>
</evidence>
<dbReference type="Gene3D" id="2.60.40.2850">
    <property type="match status" value="1"/>
</dbReference>
<comment type="caution">
    <text evidence="2">The sequence shown here is derived from an EMBL/GenBank/DDBJ whole genome shotgun (WGS) entry which is preliminary data.</text>
</comment>
<evidence type="ECO:0000313" key="2">
    <source>
        <dbReference type="EMBL" id="MCT2043506.1"/>
    </source>
</evidence>
<accession>A0ABT2HYV6</accession>
<dbReference type="Proteomes" id="UP001525379">
    <property type="component" value="Unassembled WGS sequence"/>
</dbReference>
<feature type="chain" id="PRO_5046546740" evidence="1">
    <location>
        <begin position="30"/>
        <end position="109"/>
    </location>
</feature>